<comment type="caution">
    <text evidence="1">The sequence shown here is derived from an EMBL/GenBank/DDBJ whole genome shotgun (WGS) entry which is preliminary data.</text>
</comment>
<organism evidence="1 2">
    <name type="scientific">Janthinobacterium psychrotolerans</name>
    <dbReference type="NCBI Taxonomy" id="1747903"/>
    <lineage>
        <taxon>Bacteria</taxon>
        <taxon>Pseudomonadati</taxon>
        <taxon>Pseudomonadota</taxon>
        <taxon>Betaproteobacteria</taxon>
        <taxon>Burkholderiales</taxon>
        <taxon>Oxalobacteraceae</taxon>
        <taxon>Janthinobacterium</taxon>
    </lineage>
</organism>
<keyword evidence="2" id="KW-1185">Reference proteome</keyword>
<proteinExistence type="predicted"/>
<protein>
    <recommendedName>
        <fullName evidence="3">Tir chaperone protein (CesT) family protein</fullName>
    </recommendedName>
</protein>
<sequence>MDSHNPGKTPVTEFLLQHLQAEGYQASLDSDGDIAFRFEGMGYVLCFDEDDTQFAKLILPNVWSIDTSDELQRVLAALDEVNRRIKLVKGHAVRGQVWFCIEMLLVDQRHWSLFLSRATRAISHATAMFAAEMRASAVAAQAIAEAGAN</sequence>
<dbReference type="Proteomes" id="UP000092713">
    <property type="component" value="Unassembled WGS sequence"/>
</dbReference>
<reference evidence="1 2" key="1">
    <citation type="submission" date="2016-04" db="EMBL/GenBank/DDBJ databases">
        <title>Draft genome sequence of Janthinobacterium psychrotolerans sp. nov., isolated from freshwater sediments in Denmark.</title>
        <authorList>
            <person name="Gong X."/>
            <person name="Skrivergaard S."/>
            <person name="Korsgaard B.S."/>
            <person name="Schreiber L."/>
            <person name="Marshall I.P."/>
            <person name="Finster K."/>
            <person name="Schramm A."/>
        </authorList>
    </citation>
    <scope>NUCLEOTIDE SEQUENCE [LARGE SCALE GENOMIC DNA]</scope>
    <source>
        <strain evidence="1 2">S3-2</strain>
    </source>
</reference>
<dbReference type="EMBL" id="LOCQ01000062">
    <property type="protein sequence ID" value="OBV36608.1"/>
    <property type="molecule type" value="Genomic_DNA"/>
</dbReference>
<evidence type="ECO:0000313" key="2">
    <source>
        <dbReference type="Proteomes" id="UP000092713"/>
    </source>
</evidence>
<dbReference type="AlphaFoldDB" id="A0A1A7BWV6"/>
<dbReference type="RefSeq" id="WP_065310410.1">
    <property type="nucleotide sequence ID" value="NZ_LOCQ01000062.1"/>
</dbReference>
<gene>
    <name evidence="1" type="ORF">ASR47_100180</name>
</gene>
<accession>A0A1A7BWV6</accession>
<evidence type="ECO:0000313" key="1">
    <source>
        <dbReference type="EMBL" id="OBV36608.1"/>
    </source>
</evidence>
<name>A0A1A7BWV6_9BURK</name>
<evidence type="ECO:0008006" key="3">
    <source>
        <dbReference type="Google" id="ProtNLM"/>
    </source>
</evidence>
<dbReference type="OrthoDB" id="8703364at2"/>